<keyword evidence="1" id="KW-0677">Repeat</keyword>
<dbReference type="PROSITE" id="PS50297">
    <property type="entry name" value="ANK_REP_REGION"/>
    <property type="match status" value="3"/>
</dbReference>
<dbReference type="PROSITE" id="PS51704">
    <property type="entry name" value="GP_PDE"/>
    <property type="match status" value="1"/>
</dbReference>
<evidence type="ECO:0000256" key="3">
    <source>
        <dbReference type="PROSITE-ProRule" id="PRU00023"/>
    </source>
</evidence>
<dbReference type="SUPFAM" id="SSF48403">
    <property type="entry name" value="Ankyrin repeat"/>
    <property type="match status" value="1"/>
</dbReference>
<proteinExistence type="predicted"/>
<dbReference type="PROSITE" id="PS50088">
    <property type="entry name" value="ANK_REPEAT"/>
    <property type="match status" value="3"/>
</dbReference>
<dbReference type="GO" id="GO:0008081">
    <property type="term" value="F:phosphoric diester hydrolase activity"/>
    <property type="evidence" value="ECO:0007669"/>
    <property type="project" value="InterPro"/>
</dbReference>
<dbReference type="InterPro" id="IPR036770">
    <property type="entry name" value="Ankyrin_rpt-contain_sf"/>
</dbReference>
<keyword evidence="2 3" id="KW-0040">ANK repeat</keyword>
<evidence type="ECO:0000256" key="1">
    <source>
        <dbReference type="ARBA" id="ARBA00022737"/>
    </source>
</evidence>
<dbReference type="InterPro" id="IPR017946">
    <property type="entry name" value="PLC-like_Pdiesterase_TIM-brl"/>
</dbReference>
<dbReference type="Pfam" id="PF12796">
    <property type="entry name" value="Ank_2"/>
    <property type="match status" value="2"/>
</dbReference>
<evidence type="ECO:0000256" key="2">
    <source>
        <dbReference type="ARBA" id="ARBA00023043"/>
    </source>
</evidence>
<gene>
    <name evidence="6" type="primary">PHO81</name>
    <name evidence="6" type="ORF">ATY40_BA7504239</name>
</gene>
<dbReference type="CDD" id="cd08578">
    <property type="entry name" value="GDPD_NUC-2_fungi"/>
    <property type="match status" value="1"/>
</dbReference>
<sequence>MKFGKYLATRSLELPEYSGHFINYKALKKLINQLAIQDDSLSLQDKKGSFFFKVERELEKVNEFYLEKQSELRIKLDILMTKKNKLFSQSSVEKSSIDFISLYESLKKFSSDLDRLQQFVELNEAGFTKVLKKWDKRSKSTTKELYLSIAVNVQPVFHRNEIIELSDLVATNLLELEAQADGDVIIRYEKQATKAIPSSKSDRLFDQLIFMIKTVDPSVILDKLTNLFQSFLDENNSDNISFKLSNLLYLLTLNENVSNEIILHFINFFSNLNFAMVDDLTGRNFLHQLVISKVDRYPVLDQIVRDSEFDSSTLPVIKDFNGRTPLHYIAEAGNLSMLQLLLQHTNIKVVIDALDGNSMCALLLAVINRHIDILEVLLANGSNPFPTQSEVQPVYLPLNIACQLGDEEIVKILLSSTKHSENQLNNFFQCNAEGLLPLHIVASLGNHNLITLLLDHGADVNQLDKLNKWTPMFYAVIQGNPQTVELLIANGADFKLQDEDNLDPLYYAVLEGNVYVMNVLLKYLKEESDKKLKLTPSKSQGSEKPLLTPSVLSISSIPNSVTDLIPDLSLPPPIIPLRKYGHNFLEKKIFLKFNFFTARDSLKINPDTFLTSVPGRLTVSFNKDDLIPRNMILPISNKENTIALQVDSLDDIMIDFELYPTFGTRLIAKSTLSASLLLSRYNKETDVYISLPLFDVRLRNIGQLQFSYQVIFPYSGKPLEISIYETYWKSTNNQSSQQLVKSTYFSFVTASSLSGQYYRVKVFLSHDGIPLVAPEWYLELAPDLRVPISNFSYGQLKVMLLHDHDIPERTANVKDFKQLELLLHQLKCIPLQVLLENLPINLSIDLEIFYPTLYELTFADLPLARLNVKGNELILKTNEINYYTDTILTTVFDHVRSSRQTIQHDQKTRSMIFSSSNPSICTILNWKQPNYPVLFNMSGVVFDDEEKTFKYVSANGFPILEDFERSLTKDRSNIKLDNIDSINKKESNSYTDELVNQHCISKSIKQAVFFATSNNLLGIIVSNQLLKVCPRLIEDIRSRGLILVASENNKTPYDIIDDVNGLRLNDILTFQDDIDM</sequence>
<dbReference type="Gene3D" id="1.25.40.20">
    <property type="entry name" value="Ankyrin repeat-containing domain"/>
    <property type="match status" value="2"/>
</dbReference>
<dbReference type="Gene3D" id="3.20.20.190">
    <property type="entry name" value="Phosphatidylinositol (PI) phosphodiesterase"/>
    <property type="match status" value="1"/>
</dbReference>
<dbReference type="InterPro" id="IPR030395">
    <property type="entry name" value="GP_PDE_dom"/>
</dbReference>
<feature type="repeat" description="ANK" evidence="3">
    <location>
        <begin position="467"/>
        <end position="499"/>
    </location>
</feature>
<dbReference type="InterPro" id="IPR057506">
    <property type="entry name" value="C2_GPCPD1"/>
</dbReference>
<dbReference type="PANTHER" id="PTHR24198">
    <property type="entry name" value="ANKYRIN REPEAT AND PROTEIN KINASE DOMAIN-CONTAINING PROTEIN"/>
    <property type="match status" value="1"/>
</dbReference>
<keyword evidence="7" id="KW-1185">Reference proteome</keyword>
<dbReference type="InterPro" id="IPR002110">
    <property type="entry name" value="Ankyrin_rpt"/>
</dbReference>
<reference evidence="6 7" key="1">
    <citation type="submission" date="2016-02" db="EMBL/GenBank/DDBJ databases">
        <title>Comparative genomic and transcriptomic foundation for Pichia pastoris.</title>
        <authorList>
            <person name="Love K.R."/>
            <person name="Shah K.A."/>
            <person name="Whittaker C.A."/>
            <person name="Wu J."/>
            <person name="Bartlett M.C."/>
            <person name="Ma D."/>
            <person name="Leeson R.L."/>
            <person name="Priest M."/>
            <person name="Young S.K."/>
            <person name="Love J.C."/>
        </authorList>
    </citation>
    <scope>NUCLEOTIDE SEQUENCE [LARGE SCALE GENOMIC DNA]</scope>
    <source>
        <strain evidence="6 7">ATCC 28485</strain>
    </source>
</reference>
<accession>A0A1B2JG58</accession>
<dbReference type="EMBL" id="CP014586">
    <property type="protein sequence ID" value="ANZ77016.1"/>
    <property type="molecule type" value="Genomic_DNA"/>
</dbReference>
<feature type="domain" description="GP-PDE" evidence="5">
    <location>
        <begin position="721"/>
        <end position="1076"/>
    </location>
</feature>
<dbReference type="InterPro" id="IPR004331">
    <property type="entry name" value="SPX_dom"/>
</dbReference>
<dbReference type="Proteomes" id="UP000094565">
    <property type="component" value="Chromosome 3"/>
</dbReference>
<dbReference type="PANTHER" id="PTHR24198:SF165">
    <property type="entry name" value="ANKYRIN REPEAT-CONTAINING PROTEIN-RELATED"/>
    <property type="match status" value="1"/>
</dbReference>
<organism evidence="6 7">
    <name type="scientific">Komagataella pastoris</name>
    <name type="common">Yeast</name>
    <name type="synonym">Pichia pastoris</name>
    <dbReference type="NCBI Taxonomy" id="4922"/>
    <lineage>
        <taxon>Eukaryota</taxon>
        <taxon>Fungi</taxon>
        <taxon>Dikarya</taxon>
        <taxon>Ascomycota</taxon>
        <taxon>Saccharomycotina</taxon>
        <taxon>Pichiomycetes</taxon>
        <taxon>Pichiales</taxon>
        <taxon>Pichiaceae</taxon>
        <taxon>Komagataella</taxon>
    </lineage>
</organism>
<dbReference type="SUPFAM" id="SSF51695">
    <property type="entry name" value="PLC-like phosphodiesterases"/>
    <property type="match status" value="1"/>
</dbReference>
<dbReference type="OrthoDB" id="1577640at2759"/>
<evidence type="ECO:0000259" key="5">
    <source>
        <dbReference type="PROSITE" id="PS51704"/>
    </source>
</evidence>
<feature type="repeat" description="ANK" evidence="3">
    <location>
        <begin position="433"/>
        <end position="465"/>
    </location>
</feature>
<evidence type="ECO:0000259" key="4">
    <source>
        <dbReference type="PROSITE" id="PS51382"/>
    </source>
</evidence>
<evidence type="ECO:0000313" key="7">
    <source>
        <dbReference type="Proteomes" id="UP000094565"/>
    </source>
</evidence>
<feature type="domain" description="SPX" evidence="4">
    <location>
        <begin position="1"/>
        <end position="148"/>
    </location>
</feature>
<feature type="repeat" description="ANK" evidence="3">
    <location>
        <begin position="321"/>
        <end position="344"/>
    </location>
</feature>
<dbReference type="GO" id="GO:0006629">
    <property type="term" value="P:lipid metabolic process"/>
    <property type="evidence" value="ECO:0007669"/>
    <property type="project" value="InterPro"/>
</dbReference>
<dbReference type="CDD" id="cd14483">
    <property type="entry name" value="SPX_PHO81_NUC-2_like"/>
    <property type="match status" value="1"/>
</dbReference>
<dbReference type="PROSITE" id="PS51382">
    <property type="entry name" value="SPX"/>
    <property type="match status" value="1"/>
</dbReference>
<dbReference type="Pfam" id="PF25329">
    <property type="entry name" value="C2_GDE1"/>
    <property type="match status" value="1"/>
</dbReference>
<evidence type="ECO:0000313" key="6">
    <source>
        <dbReference type="EMBL" id="ANZ77016.1"/>
    </source>
</evidence>
<dbReference type="AlphaFoldDB" id="A0A1B2JG58"/>
<name>A0A1B2JG58_PICPA</name>
<protein>
    <submittedName>
        <fullName evidence="6">BA75_04239T0</fullName>
    </submittedName>
</protein>
<dbReference type="SMART" id="SM00248">
    <property type="entry name" value="ANK"/>
    <property type="match status" value="6"/>
</dbReference>
<dbReference type="PRINTS" id="PR01415">
    <property type="entry name" value="ANKYRIN"/>
</dbReference>